<feature type="active site" description="Phosphohistidine intermediate" evidence="7">
    <location>
        <position position="431"/>
    </location>
</feature>
<dbReference type="InterPro" id="IPR036832">
    <property type="entry name" value="PPK_N_dom_sf"/>
</dbReference>
<dbReference type="GO" id="GO:0008976">
    <property type="term" value="F:polyphosphate kinase activity"/>
    <property type="evidence" value="ECO:0007669"/>
    <property type="project" value="UniProtKB-UniRule"/>
</dbReference>
<dbReference type="InterPro" id="IPR001736">
    <property type="entry name" value="PLipase_D/transphosphatidylase"/>
</dbReference>
<dbReference type="SUPFAM" id="SSF140356">
    <property type="entry name" value="PPK N-terminal domain-like"/>
    <property type="match status" value="1"/>
</dbReference>
<protein>
    <recommendedName>
        <fullName evidence="7 8">Polyphosphate kinase</fullName>
        <ecNumber evidence="7 8">2.7.4.1</ecNumber>
    </recommendedName>
    <alternativeName>
        <fullName evidence="7">ATP-polyphosphate phosphotransferase</fullName>
    </alternativeName>
    <alternativeName>
        <fullName evidence="7">Polyphosphoric acid kinase</fullName>
    </alternativeName>
</protein>
<dbReference type="InterPro" id="IPR003414">
    <property type="entry name" value="PP_kinase"/>
</dbReference>
<dbReference type="Proteomes" id="UP000190166">
    <property type="component" value="Unassembled WGS sequence"/>
</dbReference>
<evidence type="ECO:0000313" key="10">
    <source>
        <dbReference type="EMBL" id="SKD10459.1"/>
    </source>
</evidence>
<feature type="domain" description="PLD phosphodiesterase" evidence="9">
    <location>
        <begin position="587"/>
        <end position="617"/>
    </location>
</feature>
<keyword evidence="6 7" id="KW-0460">Magnesium</keyword>
<dbReference type="InterPro" id="IPR025200">
    <property type="entry name" value="PPK_C_dom2"/>
</dbReference>
<dbReference type="STRING" id="393003.SAMN05660461_6376"/>
<dbReference type="Pfam" id="PF17941">
    <property type="entry name" value="PP_kinase_C_1"/>
    <property type="match status" value="1"/>
</dbReference>
<dbReference type="NCBIfam" id="NF003917">
    <property type="entry name" value="PRK05443.1-1"/>
    <property type="match status" value="1"/>
</dbReference>
<dbReference type="InterPro" id="IPR024953">
    <property type="entry name" value="PP_kinase_middle"/>
</dbReference>
<dbReference type="InterPro" id="IPR036830">
    <property type="entry name" value="PP_kinase_middle_dom_sf"/>
</dbReference>
<evidence type="ECO:0000256" key="5">
    <source>
        <dbReference type="ARBA" id="ARBA00022840"/>
    </source>
</evidence>
<dbReference type="Pfam" id="PF13089">
    <property type="entry name" value="PP_kinase_N"/>
    <property type="match status" value="1"/>
</dbReference>
<dbReference type="CDD" id="cd09167">
    <property type="entry name" value="PLDc_EcPPK1_C2_like"/>
    <property type="match status" value="1"/>
</dbReference>
<dbReference type="Gene3D" id="3.30.870.10">
    <property type="entry name" value="Endonuclease Chain A"/>
    <property type="match status" value="2"/>
</dbReference>
<dbReference type="GO" id="GO:0006799">
    <property type="term" value="P:polyphosphate biosynthetic process"/>
    <property type="evidence" value="ECO:0007669"/>
    <property type="project" value="UniProtKB-UniRule"/>
</dbReference>
<dbReference type="PANTHER" id="PTHR30218">
    <property type="entry name" value="POLYPHOSPHATE KINASE"/>
    <property type="match status" value="1"/>
</dbReference>
<dbReference type="Gene3D" id="1.20.58.310">
    <property type="entry name" value="Polyphosphate kinase N-terminal domain"/>
    <property type="match status" value="1"/>
</dbReference>
<evidence type="ECO:0000256" key="3">
    <source>
        <dbReference type="ARBA" id="ARBA00022741"/>
    </source>
</evidence>
<dbReference type="EMBL" id="FUZZ01000007">
    <property type="protein sequence ID" value="SKD10459.1"/>
    <property type="molecule type" value="Genomic_DNA"/>
</dbReference>
<proteinExistence type="inferred from homology"/>
<dbReference type="PIRSF" id="PIRSF015589">
    <property type="entry name" value="PP_kinase"/>
    <property type="match status" value="1"/>
</dbReference>
<dbReference type="AlphaFoldDB" id="A0A1T5PD50"/>
<keyword evidence="7" id="KW-0479">Metal-binding</keyword>
<gene>
    <name evidence="7" type="primary">ppk</name>
    <name evidence="10" type="ORF">SAMN05660461_6376</name>
</gene>
<sequence length="663" mass="76372">MGVPLYNRDLSWLSFNYRVLLMAADQQVPLYERIKFLSIFSSNLDEFFRVRMPAILTINRVLENDPAAGENDSISSDTLQQVLQEINRQQQEYGQIFTGSVLPDLRTQGVQLYYNQPLQPAHLAFTKYYFLTTVLAYLQPVWLNGKHKKLFLENNQLYLAVTLVPENNTSIQEFVIVNIPADLPRFQQLPSLEGVHYIAFLDDIIRAHLSYLFPGYTVESCHSVKLTRNAEMDMDEVKGDILEEVETLIRKRELGVPTRFLYDAAISRSLLHFLAIQFDVQDDEQVMGGRYHNLKDLANLPAPAGLLHVDYPKVIPAENKAIVATDRLLDLVLQQDLLVHLPYQRYDYILRFFNEAAADPDVAEIYVTLYRIASGSQIAQALISAAKNGKKVTVFVELKARFDEANNIRWAKKMKDAGVKLIYSIPGMKVHAKTALVKRNRGYQWDYCGLIATGNFNESTARFYTDHVLFTGHKDITREMELLFLYLQSREQPAGYQFLQFQHLLVAQFNMTERFTGLIDREIVHVKEGKPGRIIIKINNLQERGMISKLYEASQAGVQIDLIVRSINCLVPDIAESKNIRIIRIVDRYLEHARVFIFHNNNQEEVYMGSADWMNRNLHRRIEVCVPVYDPALQQQLKDIVRLQLQDPAKAQLAIQQYVQNIV</sequence>
<dbReference type="Pfam" id="PF02503">
    <property type="entry name" value="PP_kinase"/>
    <property type="match status" value="1"/>
</dbReference>
<feature type="binding site" evidence="7">
    <location>
        <position position="43"/>
    </location>
    <ligand>
        <name>ATP</name>
        <dbReference type="ChEBI" id="CHEBI:30616"/>
    </ligand>
</feature>
<comment type="similarity">
    <text evidence="7 8">Belongs to the polyphosphate kinase 1 (PPK1) family.</text>
</comment>
<dbReference type="SUPFAM" id="SSF143724">
    <property type="entry name" value="PHP14-like"/>
    <property type="match status" value="1"/>
</dbReference>
<dbReference type="GO" id="GO:0005524">
    <property type="term" value="F:ATP binding"/>
    <property type="evidence" value="ECO:0007669"/>
    <property type="project" value="UniProtKB-KW"/>
</dbReference>
<dbReference type="GO" id="GO:0009358">
    <property type="term" value="C:polyphosphate kinase complex"/>
    <property type="evidence" value="ECO:0007669"/>
    <property type="project" value="InterPro"/>
</dbReference>
<dbReference type="GO" id="GO:0046872">
    <property type="term" value="F:metal ion binding"/>
    <property type="evidence" value="ECO:0007669"/>
    <property type="project" value="UniProtKB-KW"/>
</dbReference>
<comment type="function">
    <text evidence="7 8">Catalyzes the reversible transfer of the terminal phosphate of ATP to form a long-chain polyphosphate (polyP).</text>
</comment>
<evidence type="ECO:0000313" key="11">
    <source>
        <dbReference type="Proteomes" id="UP000190166"/>
    </source>
</evidence>
<comment type="catalytic activity">
    <reaction evidence="7 8">
        <text>[phosphate](n) + ATP = [phosphate](n+1) + ADP</text>
        <dbReference type="Rhea" id="RHEA:19573"/>
        <dbReference type="Rhea" id="RHEA-COMP:9859"/>
        <dbReference type="Rhea" id="RHEA-COMP:14280"/>
        <dbReference type="ChEBI" id="CHEBI:16838"/>
        <dbReference type="ChEBI" id="CHEBI:30616"/>
        <dbReference type="ChEBI" id="CHEBI:456216"/>
        <dbReference type="EC" id="2.7.4.1"/>
    </reaction>
</comment>
<keyword evidence="5 7" id="KW-0067">ATP-binding</keyword>
<dbReference type="EC" id="2.7.4.1" evidence="7 8"/>
<accession>A0A1T5PD50</accession>
<keyword evidence="3 7" id="KW-0547">Nucleotide-binding</keyword>
<dbReference type="CDD" id="cd09164">
    <property type="entry name" value="PLDc_EcPPK1_C1_like"/>
    <property type="match status" value="1"/>
</dbReference>
<dbReference type="Gene3D" id="3.30.1840.10">
    <property type="entry name" value="Polyphosphate kinase middle domain"/>
    <property type="match status" value="1"/>
</dbReference>
<dbReference type="InterPro" id="IPR041108">
    <property type="entry name" value="PP_kinase_C_1"/>
</dbReference>
<comment type="PTM">
    <text evidence="7 8">An intermediate of this reaction is the autophosphorylated ppk in which a phosphate is covalently linked to a histidine residue through a N-P bond.</text>
</comment>
<dbReference type="PANTHER" id="PTHR30218:SF0">
    <property type="entry name" value="POLYPHOSPHATE KINASE"/>
    <property type="match status" value="1"/>
</dbReference>
<evidence type="ECO:0000256" key="4">
    <source>
        <dbReference type="ARBA" id="ARBA00022777"/>
    </source>
</evidence>
<dbReference type="SUPFAM" id="SSF56024">
    <property type="entry name" value="Phospholipase D/nuclease"/>
    <property type="match status" value="2"/>
</dbReference>
<dbReference type="RefSeq" id="WP_079473618.1">
    <property type="nucleotide sequence ID" value="NZ_FUZZ01000007.1"/>
</dbReference>
<dbReference type="InterPro" id="IPR025198">
    <property type="entry name" value="PPK_N_dom"/>
</dbReference>
<evidence type="ECO:0000256" key="8">
    <source>
        <dbReference type="RuleBase" id="RU003800"/>
    </source>
</evidence>
<feature type="binding site" evidence="7">
    <location>
        <position position="401"/>
    </location>
    <ligand>
        <name>Mg(2+)</name>
        <dbReference type="ChEBI" id="CHEBI:18420"/>
    </ligand>
</feature>
<dbReference type="Pfam" id="PF13090">
    <property type="entry name" value="PP_kinase_C"/>
    <property type="match status" value="1"/>
</dbReference>
<feature type="binding site" evidence="7">
    <location>
        <position position="371"/>
    </location>
    <ligand>
        <name>Mg(2+)</name>
        <dbReference type="ChEBI" id="CHEBI:18420"/>
    </ligand>
</feature>
<keyword evidence="2 7" id="KW-0808">Transferase</keyword>
<reference evidence="11" key="1">
    <citation type="submission" date="2017-02" db="EMBL/GenBank/DDBJ databases">
        <authorList>
            <person name="Varghese N."/>
            <person name="Submissions S."/>
        </authorList>
    </citation>
    <scope>NUCLEOTIDE SEQUENCE [LARGE SCALE GENOMIC DNA]</scope>
    <source>
        <strain evidence="11">DSM 18108</strain>
    </source>
</reference>
<dbReference type="NCBIfam" id="TIGR03705">
    <property type="entry name" value="poly_P_kin"/>
    <property type="match status" value="1"/>
</dbReference>
<feature type="binding site" evidence="7">
    <location>
        <position position="592"/>
    </location>
    <ligand>
        <name>ATP</name>
        <dbReference type="ChEBI" id="CHEBI:30616"/>
    </ligand>
</feature>
<keyword evidence="4 7" id="KW-0418">Kinase</keyword>
<evidence type="ECO:0000259" key="9">
    <source>
        <dbReference type="PROSITE" id="PS50035"/>
    </source>
</evidence>
<evidence type="ECO:0000256" key="7">
    <source>
        <dbReference type="HAMAP-Rule" id="MF_00347"/>
    </source>
</evidence>
<keyword evidence="1 7" id="KW-0597">Phosphoprotein</keyword>
<name>A0A1T5PD50_9BACT</name>
<evidence type="ECO:0000256" key="6">
    <source>
        <dbReference type="ARBA" id="ARBA00022842"/>
    </source>
</evidence>
<feature type="binding site" evidence="7">
    <location>
        <position position="565"/>
    </location>
    <ligand>
        <name>ATP</name>
        <dbReference type="ChEBI" id="CHEBI:30616"/>
    </ligand>
</feature>
<dbReference type="PROSITE" id="PS50035">
    <property type="entry name" value="PLD"/>
    <property type="match status" value="1"/>
</dbReference>
<dbReference type="HAMAP" id="MF_00347">
    <property type="entry name" value="Polyphosphate_kinase"/>
    <property type="match status" value="1"/>
</dbReference>
<evidence type="ECO:0000256" key="1">
    <source>
        <dbReference type="ARBA" id="ARBA00022553"/>
    </source>
</evidence>
<comment type="cofactor">
    <cofactor evidence="7">
        <name>Mg(2+)</name>
        <dbReference type="ChEBI" id="CHEBI:18420"/>
    </cofactor>
</comment>
<evidence type="ECO:0000256" key="2">
    <source>
        <dbReference type="ARBA" id="ARBA00022679"/>
    </source>
</evidence>
<organism evidence="10 11">
    <name type="scientific">Chitinophaga ginsengisegetis</name>
    <dbReference type="NCBI Taxonomy" id="393003"/>
    <lineage>
        <taxon>Bacteria</taxon>
        <taxon>Pseudomonadati</taxon>
        <taxon>Bacteroidota</taxon>
        <taxon>Chitinophagia</taxon>
        <taxon>Chitinophagales</taxon>
        <taxon>Chitinophagaceae</taxon>
        <taxon>Chitinophaga</taxon>
    </lineage>
</organism>
<keyword evidence="11" id="KW-1185">Reference proteome</keyword>
<feature type="binding site" evidence="7">
    <location>
        <position position="464"/>
    </location>
    <ligand>
        <name>ATP</name>
        <dbReference type="ChEBI" id="CHEBI:30616"/>
    </ligand>
</feature>